<evidence type="ECO:0000313" key="18">
    <source>
        <dbReference type="Proteomes" id="UP001152759"/>
    </source>
</evidence>
<evidence type="ECO:0000256" key="9">
    <source>
        <dbReference type="ARBA" id="ARBA00022490"/>
    </source>
</evidence>
<feature type="binding site" evidence="15">
    <location>
        <position position="155"/>
    </location>
    <ligand>
        <name>a divalent metal cation</name>
        <dbReference type="ChEBI" id="CHEBI:60240"/>
    </ligand>
</feature>
<keyword evidence="10 15" id="KW-0479">Metal-binding</keyword>
<comment type="similarity">
    <text evidence="6">Belongs to the SMP-30/CGR1 family.</text>
</comment>
<evidence type="ECO:0000256" key="4">
    <source>
        <dbReference type="ARBA" id="ARBA00001946"/>
    </source>
</evidence>
<keyword evidence="12" id="KW-0106">Calcium</keyword>
<dbReference type="InterPro" id="IPR008367">
    <property type="entry name" value="Regucalcin"/>
</dbReference>
<evidence type="ECO:0000256" key="13">
    <source>
        <dbReference type="ARBA" id="ARBA00032464"/>
    </source>
</evidence>
<dbReference type="PRINTS" id="PR01790">
    <property type="entry name" value="SMP30FAMILY"/>
</dbReference>
<dbReference type="InterPro" id="IPR013658">
    <property type="entry name" value="SGL"/>
</dbReference>
<dbReference type="AlphaFoldDB" id="A0A9P0APA7"/>
<sequence>MARRKIWVSKDFVDNSGNWRISSLSQVKKRGGKWSPQISGTPFSELVAGPIVPIKNATNQYLAALGPYLTKMYWDGRNNTRPDFTILGRFDSNAAPGTEISDGKADCKGQIFFDTRGKLGPGGVAVIQNQASLFHYSKQTCTLELNLDKDKSFYNGLAWNTDYSRFFIVESDDKTVYGFDYDVNSGNISNRKVLIDFKATNSCAPDGMTIDCSDNLWIACFTFGYVLQVDTNNGSILQTLHIPVTDVTSVAWGGDYFSTLFVTTSRYMLSEEERRKQPLAGSVFAVTGLKFKGVQSNSAEICTVGCRGDGSCPPCDGNPLAIPNAPVEKFDTASCPANGAIYGGNYCQIGWAQVAK</sequence>
<evidence type="ECO:0000256" key="3">
    <source>
        <dbReference type="ARBA" id="ARBA00001936"/>
    </source>
</evidence>
<dbReference type="InterPro" id="IPR011042">
    <property type="entry name" value="6-blade_b-propeller_TolB-like"/>
</dbReference>
<comment type="catalytic activity">
    <reaction evidence="1">
        <text>D-glucono-1,5-lactone + H2O = D-gluconate + H(+)</text>
        <dbReference type="Rhea" id="RHEA:10440"/>
        <dbReference type="ChEBI" id="CHEBI:15377"/>
        <dbReference type="ChEBI" id="CHEBI:15378"/>
        <dbReference type="ChEBI" id="CHEBI:16217"/>
        <dbReference type="ChEBI" id="CHEBI:18391"/>
        <dbReference type="EC" id="3.1.1.17"/>
    </reaction>
</comment>
<comment type="subcellular location">
    <subcellularLocation>
        <location evidence="5">Cytoplasm</location>
    </subcellularLocation>
</comment>
<evidence type="ECO:0000256" key="10">
    <source>
        <dbReference type="ARBA" id="ARBA00022723"/>
    </source>
</evidence>
<evidence type="ECO:0000313" key="17">
    <source>
        <dbReference type="EMBL" id="CAH0396156.1"/>
    </source>
</evidence>
<gene>
    <name evidence="17" type="ORF">BEMITA_LOCUS14259</name>
</gene>
<dbReference type="Pfam" id="PF08450">
    <property type="entry name" value="SGL"/>
    <property type="match status" value="1"/>
</dbReference>
<evidence type="ECO:0000259" key="16">
    <source>
        <dbReference type="Pfam" id="PF08450"/>
    </source>
</evidence>
<evidence type="ECO:0000256" key="7">
    <source>
        <dbReference type="ARBA" id="ARBA00013227"/>
    </source>
</evidence>
<dbReference type="SUPFAM" id="SSF63829">
    <property type="entry name" value="Calcium-dependent phosphotriesterase"/>
    <property type="match status" value="1"/>
</dbReference>
<comment type="cofactor">
    <cofactor evidence="3">
        <name>Mn(2+)</name>
        <dbReference type="ChEBI" id="CHEBI:29035"/>
    </cofactor>
</comment>
<accession>A0A9P0APA7</accession>
<feature type="active site" description="Proton donor/acceptor" evidence="14">
    <location>
        <position position="206"/>
    </location>
</feature>
<dbReference type="GO" id="GO:0004341">
    <property type="term" value="F:gluconolactonase activity"/>
    <property type="evidence" value="ECO:0007669"/>
    <property type="project" value="UniProtKB-EC"/>
</dbReference>
<keyword evidence="15" id="KW-0862">Zinc</keyword>
<keyword evidence="11" id="KW-0378">Hydrolase</keyword>
<dbReference type="InterPro" id="IPR005511">
    <property type="entry name" value="SMP-30"/>
</dbReference>
<evidence type="ECO:0000256" key="5">
    <source>
        <dbReference type="ARBA" id="ARBA00004496"/>
    </source>
</evidence>
<dbReference type="GO" id="GO:0030234">
    <property type="term" value="F:enzyme regulator activity"/>
    <property type="evidence" value="ECO:0007669"/>
    <property type="project" value="InterPro"/>
</dbReference>
<proteinExistence type="inferred from homology"/>
<name>A0A9P0APA7_BEMTA</name>
<protein>
    <recommendedName>
        <fullName evidence="8">Regucalcin</fullName>
        <ecNumber evidence="7">3.1.1.17</ecNumber>
    </recommendedName>
    <alternativeName>
        <fullName evidence="13">Gluconolactonase</fullName>
    </alternativeName>
</protein>
<keyword evidence="18" id="KW-1185">Reference proteome</keyword>
<dbReference type="Proteomes" id="UP001152759">
    <property type="component" value="Chromosome 9"/>
</dbReference>
<evidence type="ECO:0000256" key="1">
    <source>
        <dbReference type="ARBA" id="ARBA00001589"/>
    </source>
</evidence>
<comment type="cofactor">
    <cofactor evidence="4">
        <name>Mg(2+)</name>
        <dbReference type="ChEBI" id="CHEBI:18420"/>
    </cofactor>
</comment>
<evidence type="ECO:0000256" key="15">
    <source>
        <dbReference type="PIRSR" id="PIRSR605511-2"/>
    </source>
</evidence>
<dbReference type="Gene3D" id="2.120.10.30">
    <property type="entry name" value="TolB, C-terminal domain"/>
    <property type="match status" value="1"/>
</dbReference>
<feature type="domain" description="SMP-30/Gluconolactonase/LRE-like region" evidence="16">
    <location>
        <begin position="91"/>
        <end position="265"/>
    </location>
</feature>
<dbReference type="GO" id="GO:0019853">
    <property type="term" value="P:L-ascorbic acid biosynthetic process"/>
    <property type="evidence" value="ECO:0007669"/>
    <property type="project" value="TreeGrafter"/>
</dbReference>
<comment type="cofactor">
    <cofactor evidence="2">
        <name>Ca(2+)</name>
        <dbReference type="ChEBI" id="CHEBI:29108"/>
    </cofactor>
</comment>
<evidence type="ECO:0000256" key="2">
    <source>
        <dbReference type="ARBA" id="ARBA00001913"/>
    </source>
</evidence>
<keyword evidence="9" id="KW-0963">Cytoplasm</keyword>
<dbReference type="EMBL" id="OU963870">
    <property type="protein sequence ID" value="CAH0396156.1"/>
    <property type="molecule type" value="Genomic_DNA"/>
</dbReference>
<evidence type="ECO:0000256" key="11">
    <source>
        <dbReference type="ARBA" id="ARBA00022801"/>
    </source>
</evidence>
<dbReference type="PANTHER" id="PTHR10907">
    <property type="entry name" value="REGUCALCIN"/>
    <property type="match status" value="1"/>
</dbReference>
<feature type="binding site" evidence="15">
    <location>
        <position position="206"/>
    </location>
    <ligand>
        <name>a divalent metal cation</name>
        <dbReference type="ChEBI" id="CHEBI:60240"/>
    </ligand>
</feature>
<dbReference type="PANTHER" id="PTHR10907:SF47">
    <property type="entry name" value="REGUCALCIN"/>
    <property type="match status" value="1"/>
</dbReference>
<evidence type="ECO:0000256" key="6">
    <source>
        <dbReference type="ARBA" id="ARBA00008853"/>
    </source>
</evidence>
<evidence type="ECO:0000256" key="12">
    <source>
        <dbReference type="ARBA" id="ARBA00022837"/>
    </source>
</evidence>
<evidence type="ECO:0000256" key="8">
    <source>
        <dbReference type="ARBA" id="ARBA00016808"/>
    </source>
</evidence>
<comment type="cofactor">
    <cofactor evidence="15">
        <name>Zn(2+)</name>
        <dbReference type="ChEBI" id="CHEBI:29105"/>
    </cofactor>
    <text evidence="15">Binds 1 divalent metal cation per subunit.</text>
</comment>
<dbReference type="GO" id="GO:0005737">
    <property type="term" value="C:cytoplasm"/>
    <property type="evidence" value="ECO:0007669"/>
    <property type="project" value="UniProtKB-SubCell"/>
</dbReference>
<dbReference type="PRINTS" id="PR01791">
    <property type="entry name" value="REGUCALCIN"/>
</dbReference>
<organism evidence="17 18">
    <name type="scientific">Bemisia tabaci</name>
    <name type="common">Sweetpotato whitefly</name>
    <name type="synonym">Aleurodes tabaci</name>
    <dbReference type="NCBI Taxonomy" id="7038"/>
    <lineage>
        <taxon>Eukaryota</taxon>
        <taxon>Metazoa</taxon>
        <taxon>Ecdysozoa</taxon>
        <taxon>Arthropoda</taxon>
        <taxon>Hexapoda</taxon>
        <taxon>Insecta</taxon>
        <taxon>Pterygota</taxon>
        <taxon>Neoptera</taxon>
        <taxon>Paraneoptera</taxon>
        <taxon>Hemiptera</taxon>
        <taxon>Sternorrhyncha</taxon>
        <taxon>Aleyrodoidea</taxon>
        <taxon>Aleyrodidae</taxon>
        <taxon>Aleyrodinae</taxon>
        <taxon>Bemisia</taxon>
    </lineage>
</organism>
<dbReference type="EC" id="3.1.1.17" evidence="7"/>
<reference evidence="17" key="1">
    <citation type="submission" date="2021-12" db="EMBL/GenBank/DDBJ databases">
        <authorList>
            <person name="King R."/>
        </authorList>
    </citation>
    <scope>NUCLEOTIDE SEQUENCE</scope>
</reference>
<evidence type="ECO:0000256" key="14">
    <source>
        <dbReference type="PIRSR" id="PIRSR605511-1"/>
    </source>
</evidence>
<dbReference type="GO" id="GO:0005509">
    <property type="term" value="F:calcium ion binding"/>
    <property type="evidence" value="ECO:0007669"/>
    <property type="project" value="InterPro"/>
</dbReference>